<keyword evidence="2" id="KW-1185">Reference proteome</keyword>
<evidence type="ECO:0000313" key="1">
    <source>
        <dbReference type="EMBL" id="MFM9614797.1"/>
    </source>
</evidence>
<reference evidence="1 2" key="1">
    <citation type="submission" date="2024-12" db="EMBL/GenBank/DDBJ databases">
        <title>Forecasting of Potato common scab and diversities of Pathogenic streptomyces spp. in china.</title>
        <authorList>
            <person name="Handique U."/>
            <person name="Wu J."/>
        </authorList>
    </citation>
    <scope>NUCLEOTIDE SEQUENCE [LARGE SCALE GENOMIC DNA]</scope>
    <source>
        <strain evidence="1 2">ZRIMU1530</strain>
    </source>
</reference>
<accession>A0ABW9I369</accession>
<dbReference type="RefSeq" id="WP_409124181.1">
    <property type="nucleotide sequence ID" value="NZ_JBJVNI010000029.1"/>
</dbReference>
<dbReference type="EMBL" id="JBJVNI010000029">
    <property type="protein sequence ID" value="MFM9614797.1"/>
    <property type="molecule type" value="Genomic_DNA"/>
</dbReference>
<sequence length="53" mass="5354">MAPRTRVTGVTGAQFVAAARADRVFVGPAWFPEGVLGVVAADGLPLGEASGRT</sequence>
<proteinExistence type="predicted"/>
<name>A0ABW9I369_9ACTN</name>
<dbReference type="Proteomes" id="UP001631957">
    <property type="component" value="Unassembled WGS sequence"/>
</dbReference>
<comment type="caution">
    <text evidence="1">The sequence shown here is derived from an EMBL/GenBank/DDBJ whole genome shotgun (WGS) entry which is preliminary data.</text>
</comment>
<organism evidence="1 2">
    <name type="scientific">Streptomyces niveiscabiei</name>
    <dbReference type="NCBI Taxonomy" id="164115"/>
    <lineage>
        <taxon>Bacteria</taxon>
        <taxon>Bacillati</taxon>
        <taxon>Actinomycetota</taxon>
        <taxon>Actinomycetes</taxon>
        <taxon>Kitasatosporales</taxon>
        <taxon>Streptomycetaceae</taxon>
        <taxon>Streptomyces</taxon>
    </lineage>
</organism>
<evidence type="ECO:0000313" key="2">
    <source>
        <dbReference type="Proteomes" id="UP001631957"/>
    </source>
</evidence>
<gene>
    <name evidence="1" type="ORF">ACKI18_39695</name>
</gene>
<protein>
    <submittedName>
        <fullName evidence="1">Uncharacterized protein</fullName>
    </submittedName>
</protein>